<dbReference type="AlphaFoldDB" id="A0A934UW89"/>
<comment type="caution">
    <text evidence="6">The sequence shown here is derived from an EMBL/GenBank/DDBJ whole genome shotgun (WGS) entry which is preliminary data.</text>
</comment>
<dbReference type="GO" id="GO:0003700">
    <property type="term" value="F:DNA-binding transcription factor activity"/>
    <property type="evidence" value="ECO:0007669"/>
    <property type="project" value="TreeGrafter"/>
</dbReference>
<dbReference type="SUPFAM" id="SSF46689">
    <property type="entry name" value="Homeodomain-like"/>
    <property type="match status" value="1"/>
</dbReference>
<dbReference type="PANTHER" id="PTHR30055:SF234">
    <property type="entry name" value="HTH-TYPE TRANSCRIPTIONAL REGULATOR BETI"/>
    <property type="match status" value="1"/>
</dbReference>
<accession>A0A934UW89</accession>
<sequence length="187" mass="20596">MTTPESPRYGRGRDALVRATIAVVARRGLRGMTFRSVAEEAGVRNSLITYHFGNRDALLVAAVKTAVAESIDRSLPGAGGRVDDLARTLVAAVRSDPDLQAFHYEVLLESRRNPQLAPLAELLSEGYLDAIREVLRAEGYERVDVLARLIHVAFDGAVLQQLTAPQLAHTEEALDLFVRLIETQRPR</sequence>
<organism evidence="6 7">
    <name type="scientific">Leucobacter chromiisoli</name>
    <dbReference type="NCBI Taxonomy" id="2796471"/>
    <lineage>
        <taxon>Bacteria</taxon>
        <taxon>Bacillati</taxon>
        <taxon>Actinomycetota</taxon>
        <taxon>Actinomycetes</taxon>
        <taxon>Micrococcales</taxon>
        <taxon>Microbacteriaceae</taxon>
        <taxon>Leucobacter</taxon>
    </lineage>
</organism>
<dbReference type="InterPro" id="IPR041583">
    <property type="entry name" value="TetR_C_31"/>
</dbReference>
<evidence type="ECO:0000256" key="1">
    <source>
        <dbReference type="ARBA" id="ARBA00023015"/>
    </source>
</evidence>
<keyword evidence="3" id="KW-0804">Transcription</keyword>
<evidence type="ECO:0000313" key="7">
    <source>
        <dbReference type="Proteomes" id="UP000608530"/>
    </source>
</evidence>
<dbReference type="PANTHER" id="PTHR30055">
    <property type="entry name" value="HTH-TYPE TRANSCRIPTIONAL REGULATOR RUTR"/>
    <property type="match status" value="1"/>
</dbReference>
<evidence type="ECO:0000313" key="6">
    <source>
        <dbReference type="EMBL" id="MBK0420018.1"/>
    </source>
</evidence>
<dbReference type="SUPFAM" id="SSF48498">
    <property type="entry name" value="Tetracyclin repressor-like, C-terminal domain"/>
    <property type="match status" value="1"/>
</dbReference>
<dbReference type="Pfam" id="PF17940">
    <property type="entry name" value="TetR_C_31"/>
    <property type="match status" value="1"/>
</dbReference>
<dbReference type="EMBL" id="JAEHOH010000020">
    <property type="protein sequence ID" value="MBK0420018.1"/>
    <property type="molecule type" value="Genomic_DNA"/>
</dbReference>
<keyword evidence="2 4" id="KW-0238">DNA-binding</keyword>
<evidence type="ECO:0000256" key="4">
    <source>
        <dbReference type="PROSITE-ProRule" id="PRU00335"/>
    </source>
</evidence>
<dbReference type="InterPro" id="IPR009057">
    <property type="entry name" value="Homeodomain-like_sf"/>
</dbReference>
<feature type="domain" description="HTH tetR-type" evidence="5">
    <location>
        <begin position="10"/>
        <end position="70"/>
    </location>
</feature>
<evidence type="ECO:0000256" key="3">
    <source>
        <dbReference type="ARBA" id="ARBA00023163"/>
    </source>
</evidence>
<dbReference type="RefSeq" id="WP_200116157.1">
    <property type="nucleotide sequence ID" value="NZ_JAEHOH010000020.1"/>
</dbReference>
<evidence type="ECO:0000256" key="2">
    <source>
        <dbReference type="ARBA" id="ARBA00023125"/>
    </source>
</evidence>
<keyword evidence="1" id="KW-0805">Transcription regulation</keyword>
<evidence type="ECO:0000259" key="5">
    <source>
        <dbReference type="PROSITE" id="PS50977"/>
    </source>
</evidence>
<dbReference type="GO" id="GO:0000976">
    <property type="term" value="F:transcription cis-regulatory region binding"/>
    <property type="evidence" value="ECO:0007669"/>
    <property type="project" value="TreeGrafter"/>
</dbReference>
<proteinExistence type="predicted"/>
<dbReference type="Gene3D" id="1.10.357.10">
    <property type="entry name" value="Tetracycline Repressor, domain 2"/>
    <property type="match status" value="1"/>
</dbReference>
<reference evidence="6" key="1">
    <citation type="submission" date="2020-12" db="EMBL/GenBank/DDBJ databases">
        <title>Leucobacter sp. CAS1, isolated from Chromium sludge.</title>
        <authorList>
            <person name="Xu Z."/>
        </authorList>
    </citation>
    <scope>NUCLEOTIDE SEQUENCE</scope>
    <source>
        <strain evidence="6">CSA1</strain>
    </source>
</reference>
<protein>
    <submittedName>
        <fullName evidence="6">TetR family transcriptional regulator</fullName>
    </submittedName>
</protein>
<dbReference type="PRINTS" id="PR00455">
    <property type="entry name" value="HTHTETR"/>
</dbReference>
<feature type="DNA-binding region" description="H-T-H motif" evidence="4">
    <location>
        <begin position="33"/>
        <end position="52"/>
    </location>
</feature>
<keyword evidence="7" id="KW-1185">Reference proteome</keyword>
<dbReference type="InterPro" id="IPR050109">
    <property type="entry name" value="HTH-type_TetR-like_transc_reg"/>
</dbReference>
<gene>
    <name evidence="6" type="ORF">JD276_13355</name>
</gene>
<name>A0A934UW89_9MICO</name>
<dbReference type="Proteomes" id="UP000608530">
    <property type="component" value="Unassembled WGS sequence"/>
</dbReference>
<dbReference type="Pfam" id="PF00440">
    <property type="entry name" value="TetR_N"/>
    <property type="match status" value="1"/>
</dbReference>
<dbReference type="InterPro" id="IPR036271">
    <property type="entry name" value="Tet_transcr_reg_TetR-rel_C_sf"/>
</dbReference>
<dbReference type="PROSITE" id="PS50977">
    <property type="entry name" value="HTH_TETR_2"/>
    <property type="match status" value="1"/>
</dbReference>
<dbReference type="InterPro" id="IPR001647">
    <property type="entry name" value="HTH_TetR"/>
</dbReference>